<name>A0A2L0IF75_9GAMM</name>
<evidence type="ECO:0000313" key="13">
    <source>
        <dbReference type="EMBL" id="AUX93187.1"/>
    </source>
</evidence>
<evidence type="ECO:0000313" key="14">
    <source>
        <dbReference type="Proteomes" id="UP000238365"/>
    </source>
</evidence>
<dbReference type="SUPFAM" id="SSF52540">
    <property type="entry name" value="P-loop containing nucleoside triphosphate hydrolases"/>
    <property type="match status" value="1"/>
</dbReference>
<keyword evidence="8" id="KW-0067">ATP-binding</keyword>
<dbReference type="FunFam" id="3.40.50.300:FF:000056">
    <property type="entry name" value="Cell division ATP-binding protein FtsE"/>
    <property type="match status" value="1"/>
</dbReference>
<evidence type="ECO:0000256" key="2">
    <source>
        <dbReference type="ARBA" id="ARBA00004417"/>
    </source>
</evidence>
<dbReference type="GO" id="GO:0005524">
    <property type="term" value="F:ATP binding"/>
    <property type="evidence" value="ECO:0007669"/>
    <property type="project" value="UniProtKB-KW"/>
</dbReference>
<keyword evidence="5" id="KW-0813">Transport</keyword>
<dbReference type="InterPro" id="IPR017871">
    <property type="entry name" value="ABC_transporter-like_CS"/>
</dbReference>
<dbReference type="GO" id="GO:0006865">
    <property type="term" value="P:amino acid transport"/>
    <property type="evidence" value="ECO:0007669"/>
    <property type="project" value="UniProtKB-KW"/>
</dbReference>
<evidence type="ECO:0000256" key="7">
    <source>
        <dbReference type="ARBA" id="ARBA00022741"/>
    </source>
</evidence>
<evidence type="ECO:0000259" key="12">
    <source>
        <dbReference type="PROSITE" id="PS50893"/>
    </source>
</evidence>
<evidence type="ECO:0000256" key="6">
    <source>
        <dbReference type="ARBA" id="ARBA00022475"/>
    </source>
</evidence>
<evidence type="ECO:0000256" key="1">
    <source>
        <dbReference type="ARBA" id="ARBA00002579"/>
    </source>
</evidence>
<dbReference type="InterPro" id="IPR050086">
    <property type="entry name" value="MetN_ABC_transporter-like"/>
</dbReference>
<organism evidence="13 14">
    <name type="scientific">Mixta gaviniae</name>
    <dbReference type="NCBI Taxonomy" id="665914"/>
    <lineage>
        <taxon>Bacteria</taxon>
        <taxon>Pseudomonadati</taxon>
        <taxon>Pseudomonadota</taxon>
        <taxon>Gammaproteobacteria</taxon>
        <taxon>Enterobacterales</taxon>
        <taxon>Erwiniaceae</taxon>
        <taxon>Mixta</taxon>
    </lineage>
</organism>
<dbReference type="Proteomes" id="UP000238365">
    <property type="component" value="Chromosome"/>
</dbReference>
<evidence type="ECO:0000256" key="4">
    <source>
        <dbReference type="ARBA" id="ARBA00020019"/>
    </source>
</evidence>
<evidence type="ECO:0000256" key="8">
    <source>
        <dbReference type="ARBA" id="ARBA00022840"/>
    </source>
</evidence>
<dbReference type="GO" id="GO:0016887">
    <property type="term" value="F:ATP hydrolysis activity"/>
    <property type="evidence" value="ECO:0007669"/>
    <property type="project" value="InterPro"/>
</dbReference>
<reference evidence="13 14" key="1">
    <citation type="submission" date="2018-01" db="EMBL/GenBank/DDBJ databases">
        <title>Complete and assembled Genome of Pantoea gaviniae DSM22758T.</title>
        <authorList>
            <person name="Stevens M.J.A."/>
            <person name="Zurfluh K."/>
            <person name="Stephan R."/>
        </authorList>
    </citation>
    <scope>NUCLEOTIDE SEQUENCE [LARGE SCALE GENOMIC DNA]</scope>
    <source>
        <strain evidence="13 14">DSM 22758</strain>
    </source>
</reference>
<evidence type="ECO:0000256" key="5">
    <source>
        <dbReference type="ARBA" id="ARBA00022448"/>
    </source>
</evidence>
<comment type="similarity">
    <text evidence="3">Belongs to the ABC transporter superfamily. Drug exporter-2 (TC 3.A.1.117) family.</text>
</comment>
<keyword evidence="9" id="KW-1278">Translocase</keyword>
<dbReference type="Gene3D" id="3.40.50.300">
    <property type="entry name" value="P-loop containing nucleotide triphosphate hydrolases"/>
    <property type="match status" value="1"/>
</dbReference>
<evidence type="ECO:0000256" key="10">
    <source>
        <dbReference type="ARBA" id="ARBA00022970"/>
    </source>
</evidence>
<dbReference type="EMBL" id="CP026377">
    <property type="protein sequence ID" value="AUX93187.1"/>
    <property type="molecule type" value="Genomic_DNA"/>
</dbReference>
<dbReference type="PANTHER" id="PTHR43166:SF30">
    <property type="entry name" value="METHIONINE IMPORT ATP-BINDING PROTEIN METN"/>
    <property type="match status" value="1"/>
</dbReference>
<dbReference type="Pfam" id="PF00005">
    <property type="entry name" value="ABC_tran"/>
    <property type="match status" value="1"/>
</dbReference>
<protein>
    <recommendedName>
        <fullName evidence="4">Cell division ATP-binding protein FtsE</fullName>
    </recommendedName>
</protein>
<sequence length="262" mass="28890">MIEIENLSKHYPGAAAPALAEVSLTIETGAIFGILGRSGAGKSTLLRCLNRLERPSSGRVRVDGSDIGTLSLARLRRQRQQMGMIFQHFNLIHARNVYDNIDLPLAIAGMPARERRERVHALLQLVDLSAFAQAWPSQLSGGQKQRVGIARALAAQPRYLLCDEATSALDPETTASILDLLASIQRQLGITIVLITHEMAVVKRICDGAALLEHGRLVESGSLTQIMNRNEGRLRQMLLQDGEADRAFIARYQHRERSRCVA</sequence>
<keyword evidence="10" id="KW-0029">Amino-acid transport</keyword>
<dbReference type="PROSITE" id="PS00211">
    <property type="entry name" value="ABC_TRANSPORTER_1"/>
    <property type="match status" value="1"/>
</dbReference>
<keyword evidence="6" id="KW-1003">Cell membrane</keyword>
<dbReference type="InterPro" id="IPR003593">
    <property type="entry name" value="AAA+_ATPase"/>
</dbReference>
<evidence type="ECO:0000256" key="9">
    <source>
        <dbReference type="ARBA" id="ARBA00022967"/>
    </source>
</evidence>
<dbReference type="PANTHER" id="PTHR43166">
    <property type="entry name" value="AMINO ACID IMPORT ATP-BINDING PROTEIN"/>
    <property type="match status" value="1"/>
</dbReference>
<comment type="function">
    <text evidence="1">Part of the ABC transporter FtsEX involved in cellular division. Important for assembly or stability of the septal ring.</text>
</comment>
<feature type="domain" description="ABC transporter" evidence="12">
    <location>
        <begin position="2"/>
        <end position="239"/>
    </location>
</feature>
<evidence type="ECO:0000256" key="11">
    <source>
        <dbReference type="ARBA" id="ARBA00023136"/>
    </source>
</evidence>
<comment type="subcellular location">
    <subcellularLocation>
        <location evidence="2">Cell inner membrane</location>
        <topology evidence="2">Peripheral membrane protein</topology>
    </subcellularLocation>
</comment>
<dbReference type="PROSITE" id="PS50893">
    <property type="entry name" value="ABC_TRANSPORTER_2"/>
    <property type="match status" value="1"/>
</dbReference>
<keyword evidence="14" id="KW-1185">Reference proteome</keyword>
<accession>A0A2L0IF75</accession>
<keyword evidence="11" id="KW-0472">Membrane</keyword>
<dbReference type="RefSeq" id="WP_104957051.1">
    <property type="nucleotide sequence ID" value="NZ_CP026377.1"/>
</dbReference>
<dbReference type="SMART" id="SM00382">
    <property type="entry name" value="AAA"/>
    <property type="match status" value="1"/>
</dbReference>
<dbReference type="InterPro" id="IPR003439">
    <property type="entry name" value="ABC_transporter-like_ATP-bd"/>
</dbReference>
<dbReference type="CDD" id="cd03258">
    <property type="entry name" value="ABC_MetN_methionine_transporter"/>
    <property type="match status" value="1"/>
</dbReference>
<dbReference type="KEGG" id="pgz:C2E15_08925"/>
<dbReference type="AlphaFoldDB" id="A0A2L0IF75"/>
<proteinExistence type="inferred from homology"/>
<dbReference type="InterPro" id="IPR027417">
    <property type="entry name" value="P-loop_NTPase"/>
</dbReference>
<dbReference type="GO" id="GO:0005886">
    <property type="term" value="C:plasma membrane"/>
    <property type="evidence" value="ECO:0007669"/>
    <property type="project" value="UniProtKB-SubCell"/>
</dbReference>
<keyword evidence="7" id="KW-0547">Nucleotide-binding</keyword>
<dbReference type="InterPro" id="IPR041701">
    <property type="entry name" value="MetN_ABC"/>
</dbReference>
<gene>
    <name evidence="13" type="ORF">C2E15_08925</name>
</gene>
<evidence type="ECO:0000256" key="3">
    <source>
        <dbReference type="ARBA" id="ARBA00006526"/>
    </source>
</evidence>